<protein>
    <recommendedName>
        <fullName evidence="5">CCHC-type domain-containing protein</fullName>
    </recommendedName>
</protein>
<name>A0A2N5T3F3_9BASI</name>
<feature type="region of interest" description="Disordered" evidence="4">
    <location>
        <begin position="382"/>
        <end position="403"/>
    </location>
</feature>
<accession>A0A2N5T3F3</accession>
<evidence type="ECO:0000259" key="5">
    <source>
        <dbReference type="PROSITE" id="PS50158"/>
    </source>
</evidence>
<evidence type="ECO:0000256" key="2">
    <source>
        <dbReference type="PROSITE-ProRule" id="PRU00047"/>
    </source>
</evidence>
<keyword evidence="1" id="KW-0507">mRNA processing</keyword>
<evidence type="ECO:0000256" key="1">
    <source>
        <dbReference type="ARBA" id="ARBA00022664"/>
    </source>
</evidence>
<dbReference type="GO" id="GO:0003676">
    <property type="term" value="F:nucleic acid binding"/>
    <property type="evidence" value="ECO:0007669"/>
    <property type="project" value="InterPro"/>
</dbReference>
<dbReference type="Pfam" id="PF03732">
    <property type="entry name" value="Retrotrans_gag"/>
    <property type="match status" value="1"/>
</dbReference>
<dbReference type="AlphaFoldDB" id="A0A2N5T3F3"/>
<gene>
    <name evidence="6" type="ORF">PCANC_10182</name>
</gene>
<dbReference type="InterPro" id="IPR001878">
    <property type="entry name" value="Znf_CCHC"/>
</dbReference>
<dbReference type="GO" id="GO:0008270">
    <property type="term" value="F:zinc ion binding"/>
    <property type="evidence" value="ECO:0007669"/>
    <property type="project" value="UniProtKB-KW"/>
</dbReference>
<keyword evidence="2" id="KW-0863">Zinc-finger</keyword>
<dbReference type="SUPFAM" id="SSF57756">
    <property type="entry name" value="Retrovirus zinc finger-like domains"/>
    <property type="match status" value="1"/>
</dbReference>
<evidence type="ECO:0000256" key="4">
    <source>
        <dbReference type="SAM" id="MobiDB-lite"/>
    </source>
</evidence>
<feature type="coiled-coil region" evidence="3">
    <location>
        <begin position="281"/>
        <end position="308"/>
    </location>
</feature>
<sequence length="403" mass="43535">MDPGELQRQLAELMPIVKDERKLCQEAEAGRVAAKEARRVAEAKLLAGEALEAAPNPSHKGPKIAVPNKFDGTHGVKAEFNTNQIGLYIVSNGHLFPNDRSRILFLLLYLTGPASAWAQPFTQRVFAGKDVTYKEFSTAFQAIYFDTEKKSRAKKALRASKQTKTVAHDSGWEQRTLVSQYTQGLKRDVRLALVLARTKFNNLAAVSQLALKINNEINGAKVAPTAPTPMADPNAMDLLALHGRLSESEQNRMLCMGHCFCCGEQGHLARVCPARGSQMGKSQQRVRIDALEEDVKRLTEELAKAATGGRAKGSKNGGTQDLSGARTAVFDRWSDRHCPTKAPAGGSDRPVRSVPGTGCTGPAGTGRTNLSDQLALALVGQCPSEHRSNTAVRAPLEQPCSTG</sequence>
<proteinExistence type="predicted"/>
<evidence type="ECO:0000256" key="3">
    <source>
        <dbReference type="SAM" id="Coils"/>
    </source>
</evidence>
<keyword evidence="2" id="KW-0479">Metal-binding</keyword>
<dbReference type="InterPro" id="IPR036875">
    <property type="entry name" value="Znf_CCHC_sf"/>
</dbReference>
<evidence type="ECO:0000313" key="6">
    <source>
        <dbReference type="EMBL" id="PLW20025.1"/>
    </source>
</evidence>
<feature type="region of interest" description="Disordered" evidence="4">
    <location>
        <begin position="337"/>
        <end position="367"/>
    </location>
</feature>
<dbReference type="InterPro" id="IPR005162">
    <property type="entry name" value="Retrotrans_gag_dom"/>
</dbReference>
<dbReference type="OrthoDB" id="2507259at2759"/>
<reference evidence="6 7" key="1">
    <citation type="submission" date="2017-11" db="EMBL/GenBank/DDBJ databases">
        <title>De novo assembly and phasing of dikaryotic genomes from two isolates of Puccinia coronata f. sp. avenae, the causal agent of oat crown rust.</title>
        <authorList>
            <person name="Miller M.E."/>
            <person name="Zhang Y."/>
            <person name="Omidvar V."/>
            <person name="Sperschneider J."/>
            <person name="Schwessinger B."/>
            <person name="Raley C."/>
            <person name="Palmer J.M."/>
            <person name="Garnica D."/>
            <person name="Upadhyaya N."/>
            <person name="Rathjen J."/>
            <person name="Taylor J.M."/>
            <person name="Park R.F."/>
            <person name="Dodds P.N."/>
            <person name="Hirsch C.D."/>
            <person name="Kianian S.F."/>
            <person name="Figueroa M."/>
        </authorList>
    </citation>
    <scope>NUCLEOTIDE SEQUENCE [LARGE SCALE GENOMIC DNA]</scope>
    <source>
        <strain evidence="6">12NC29</strain>
    </source>
</reference>
<keyword evidence="3" id="KW-0175">Coiled coil</keyword>
<keyword evidence="7" id="KW-1185">Reference proteome</keyword>
<comment type="caution">
    <text evidence="6">The sequence shown here is derived from an EMBL/GenBank/DDBJ whole genome shotgun (WGS) entry which is preliminary data.</text>
</comment>
<organism evidence="6 7">
    <name type="scientific">Puccinia coronata f. sp. avenae</name>
    <dbReference type="NCBI Taxonomy" id="200324"/>
    <lineage>
        <taxon>Eukaryota</taxon>
        <taxon>Fungi</taxon>
        <taxon>Dikarya</taxon>
        <taxon>Basidiomycota</taxon>
        <taxon>Pucciniomycotina</taxon>
        <taxon>Pucciniomycetes</taxon>
        <taxon>Pucciniales</taxon>
        <taxon>Pucciniaceae</taxon>
        <taxon>Puccinia</taxon>
    </lineage>
</organism>
<dbReference type="GO" id="GO:0006397">
    <property type="term" value="P:mRNA processing"/>
    <property type="evidence" value="ECO:0007669"/>
    <property type="project" value="UniProtKB-KW"/>
</dbReference>
<evidence type="ECO:0000313" key="7">
    <source>
        <dbReference type="Proteomes" id="UP000235388"/>
    </source>
</evidence>
<feature type="domain" description="CCHC-type" evidence="5">
    <location>
        <begin position="259"/>
        <end position="273"/>
    </location>
</feature>
<dbReference type="Proteomes" id="UP000235388">
    <property type="component" value="Unassembled WGS sequence"/>
</dbReference>
<keyword evidence="2" id="KW-0862">Zinc</keyword>
<dbReference type="STRING" id="200324.A0A2N5T3F3"/>
<dbReference type="PROSITE" id="PS50158">
    <property type="entry name" value="ZF_CCHC"/>
    <property type="match status" value="1"/>
</dbReference>
<dbReference type="EMBL" id="PGCJ01000804">
    <property type="protein sequence ID" value="PLW20025.1"/>
    <property type="molecule type" value="Genomic_DNA"/>
</dbReference>